<reference evidence="3" key="2">
    <citation type="submission" date="2023-02" db="EMBL/GenBank/DDBJ databases">
        <authorList>
            <consortium name="DOE Joint Genome Institute"/>
            <person name="Mondo S.J."/>
            <person name="Chang Y."/>
            <person name="Wang Y."/>
            <person name="Ahrendt S."/>
            <person name="Andreopoulos W."/>
            <person name="Barry K."/>
            <person name="Beard J."/>
            <person name="Benny G.L."/>
            <person name="Blankenship S."/>
            <person name="Bonito G."/>
            <person name="Cuomo C."/>
            <person name="Desiro A."/>
            <person name="Gervers K.A."/>
            <person name="Hundley H."/>
            <person name="Kuo A."/>
            <person name="LaButti K."/>
            <person name="Lang B.F."/>
            <person name="Lipzen A."/>
            <person name="O'Donnell K."/>
            <person name="Pangilinan J."/>
            <person name="Reynolds N."/>
            <person name="Sandor L."/>
            <person name="Smith M.W."/>
            <person name="Tsang A."/>
            <person name="Grigoriev I.V."/>
            <person name="Stajich J.E."/>
            <person name="Spatafora J.W."/>
        </authorList>
    </citation>
    <scope>NUCLEOTIDE SEQUENCE</scope>
    <source>
        <strain evidence="3">RSA 2281</strain>
    </source>
</reference>
<dbReference type="InterPro" id="IPR013087">
    <property type="entry name" value="Znf_C2H2_type"/>
</dbReference>
<gene>
    <name evidence="3" type="ORF">BDA99DRAFT_532820</name>
</gene>
<protein>
    <recommendedName>
        <fullName evidence="2">C2H2-type domain-containing protein</fullName>
    </recommendedName>
</protein>
<keyword evidence="1" id="KW-0479">Metal-binding</keyword>
<name>A0AAD5PIC4_9FUNG</name>
<dbReference type="Proteomes" id="UP001209540">
    <property type="component" value="Unassembled WGS sequence"/>
</dbReference>
<dbReference type="InterPro" id="IPR036236">
    <property type="entry name" value="Znf_C2H2_sf"/>
</dbReference>
<dbReference type="SUPFAM" id="SSF57667">
    <property type="entry name" value="beta-beta-alpha zinc fingers"/>
    <property type="match status" value="1"/>
</dbReference>
<organism evidence="3 4">
    <name type="scientific">Phascolomyces articulosus</name>
    <dbReference type="NCBI Taxonomy" id="60185"/>
    <lineage>
        <taxon>Eukaryota</taxon>
        <taxon>Fungi</taxon>
        <taxon>Fungi incertae sedis</taxon>
        <taxon>Mucoromycota</taxon>
        <taxon>Mucoromycotina</taxon>
        <taxon>Mucoromycetes</taxon>
        <taxon>Mucorales</taxon>
        <taxon>Lichtheimiaceae</taxon>
        <taxon>Phascolomyces</taxon>
    </lineage>
</organism>
<dbReference type="PROSITE" id="PS00028">
    <property type="entry name" value="ZINC_FINGER_C2H2_1"/>
    <property type="match status" value="1"/>
</dbReference>
<dbReference type="GO" id="GO:0008270">
    <property type="term" value="F:zinc ion binding"/>
    <property type="evidence" value="ECO:0007669"/>
    <property type="project" value="UniProtKB-KW"/>
</dbReference>
<evidence type="ECO:0000259" key="2">
    <source>
        <dbReference type="PROSITE" id="PS50157"/>
    </source>
</evidence>
<feature type="domain" description="C2H2-type" evidence="2">
    <location>
        <begin position="340"/>
        <end position="368"/>
    </location>
</feature>
<comment type="caution">
    <text evidence="3">The sequence shown here is derived from an EMBL/GenBank/DDBJ whole genome shotgun (WGS) entry which is preliminary data.</text>
</comment>
<evidence type="ECO:0000256" key="1">
    <source>
        <dbReference type="PROSITE-ProRule" id="PRU00042"/>
    </source>
</evidence>
<keyword evidence="1" id="KW-0862">Zinc</keyword>
<proteinExistence type="predicted"/>
<dbReference type="PROSITE" id="PS50157">
    <property type="entry name" value="ZINC_FINGER_C2H2_2"/>
    <property type="match status" value="1"/>
</dbReference>
<evidence type="ECO:0000313" key="3">
    <source>
        <dbReference type="EMBL" id="KAI9275874.1"/>
    </source>
</evidence>
<dbReference type="Gene3D" id="3.30.160.60">
    <property type="entry name" value="Classic Zinc Finger"/>
    <property type="match status" value="1"/>
</dbReference>
<reference evidence="3" key="1">
    <citation type="journal article" date="2022" name="IScience">
        <title>Evolution of zygomycete secretomes and the origins of terrestrial fungal ecologies.</title>
        <authorList>
            <person name="Chang Y."/>
            <person name="Wang Y."/>
            <person name="Mondo S."/>
            <person name="Ahrendt S."/>
            <person name="Andreopoulos W."/>
            <person name="Barry K."/>
            <person name="Beard J."/>
            <person name="Benny G.L."/>
            <person name="Blankenship S."/>
            <person name="Bonito G."/>
            <person name="Cuomo C."/>
            <person name="Desiro A."/>
            <person name="Gervers K.A."/>
            <person name="Hundley H."/>
            <person name="Kuo A."/>
            <person name="LaButti K."/>
            <person name="Lang B.F."/>
            <person name="Lipzen A."/>
            <person name="O'Donnell K."/>
            <person name="Pangilinan J."/>
            <person name="Reynolds N."/>
            <person name="Sandor L."/>
            <person name="Smith M.E."/>
            <person name="Tsang A."/>
            <person name="Grigoriev I.V."/>
            <person name="Stajich J.E."/>
            <person name="Spatafora J.W."/>
        </authorList>
    </citation>
    <scope>NUCLEOTIDE SEQUENCE</scope>
    <source>
        <strain evidence="3">RSA 2281</strain>
    </source>
</reference>
<dbReference type="EMBL" id="JAIXMP010000003">
    <property type="protein sequence ID" value="KAI9275874.1"/>
    <property type="molecule type" value="Genomic_DNA"/>
</dbReference>
<sequence>MDSLHLYHIFQQLNDNNHISMINTGIQQQEPYLNSNVVLGISSYTSTSATNEVNTVGYYRYSTNANEEPQQNSSFINNRHLDERSLWSEEERAFTHSSLSSTTPDNMQIELQLFSSSPLAVDNHTSSSYFYYDSPLSMDDNAVRSNIIGSTTASMTPSPFFGQEEEQFFHDQEIETLPFIDRNDVIVVPQEQHDDDAFYNGTLFDDIAREQQQQSFIIDHNRHYAPPNNGIESNLDSALPQNNRVGPPLSEDVEVVPQLPLPYEGQEDRGSNNTEFQQQFSMSHARQQELVVPLRPTASTFPPSAAAQINFHSPQVTPPSFSWSSATDTTVSFPSVSDKKMCRMCGTFFGRKRDRQRHENTVHSSDYPYRCDLCGTRFKRPDICKKHRGIRKCLKQARLFNSKR</sequence>
<accession>A0AAD5PIC4</accession>
<keyword evidence="4" id="KW-1185">Reference proteome</keyword>
<keyword evidence="1" id="KW-0863">Zinc-finger</keyword>
<evidence type="ECO:0000313" key="4">
    <source>
        <dbReference type="Proteomes" id="UP001209540"/>
    </source>
</evidence>
<dbReference type="AlphaFoldDB" id="A0AAD5PIC4"/>